<feature type="signal peptide" evidence="3">
    <location>
        <begin position="1"/>
        <end position="27"/>
    </location>
</feature>
<organism evidence="5 6">
    <name type="scientific">Truepera radiovictrix (strain DSM 17093 / CIP 108686 / LMG 22925 / RQ-24)</name>
    <dbReference type="NCBI Taxonomy" id="649638"/>
    <lineage>
        <taxon>Bacteria</taxon>
        <taxon>Thermotogati</taxon>
        <taxon>Deinococcota</taxon>
        <taxon>Deinococci</taxon>
        <taxon>Trueperales</taxon>
        <taxon>Trueperaceae</taxon>
        <taxon>Truepera</taxon>
    </lineage>
</organism>
<dbReference type="Gene3D" id="2.40.10.120">
    <property type="match status" value="1"/>
</dbReference>
<reference evidence="6" key="1">
    <citation type="submission" date="2010-05" db="EMBL/GenBank/DDBJ databases">
        <title>The complete genome of Truepera radiovictris DSM 17093.</title>
        <authorList>
            <consortium name="US DOE Joint Genome Institute (JGI-PGF)"/>
            <person name="Lucas S."/>
            <person name="Copeland A."/>
            <person name="Lapidus A."/>
            <person name="Glavina del Rio T."/>
            <person name="Dalin E."/>
            <person name="Tice H."/>
            <person name="Bruce D."/>
            <person name="Goodwin L."/>
            <person name="Pitluck S."/>
            <person name="Kyrpides N."/>
            <person name="Mavromatis K."/>
            <person name="Ovchinnikova G."/>
            <person name="Munk A.C."/>
            <person name="Detter J.C."/>
            <person name="Han C."/>
            <person name="Tapia R."/>
            <person name="Land M."/>
            <person name="Hauser L."/>
            <person name="Markowitz V."/>
            <person name="Cheng J.-F."/>
            <person name="Hugenholtz P."/>
            <person name="Woyke T."/>
            <person name="Wu D."/>
            <person name="Tindall B."/>
            <person name="Pomrenke H.G."/>
            <person name="Brambilla E."/>
            <person name="Klenk H.-P."/>
            <person name="Eisen J.A."/>
        </authorList>
    </citation>
    <scope>NUCLEOTIDE SEQUENCE [LARGE SCALE GENOMIC DNA]</scope>
    <source>
        <strain evidence="6">DSM 17093 / CIP 108686 / LMG 22925 / RQ-24</strain>
    </source>
</reference>
<dbReference type="SUPFAM" id="SSF50156">
    <property type="entry name" value="PDZ domain-like"/>
    <property type="match status" value="1"/>
</dbReference>
<keyword evidence="3" id="KW-0732">Signal</keyword>
<dbReference type="SUPFAM" id="SSF50494">
    <property type="entry name" value="Trypsin-like serine proteases"/>
    <property type="match status" value="1"/>
</dbReference>
<proteinExistence type="predicted"/>
<dbReference type="InterPro" id="IPR036034">
    <property type="entry name" value="PDZ_sf"/>
</dbReference>
<sequence length="448" mass="46984">MKTRQVALTLSLSAVLGAGALGLWANAQEDAAQEGTQVSQQALEVAPNGALIEDERNTIEVVQNYGPSVVAVNVAVRGQPFDPFSDLPFDPRQLPPEFRRFFEQFRFPDQEPRVREGSGSGFVVTEAGRIVTNYHVIEGAVDLASTSDEQGIGLVEGGSITVSFQDDPEAELPVRVVGINTDYDLALLELENPDDLPEGVQPIPIADSDAVQVGQKVIAIGNPLGFSFTVTTGIVSAIEREVTGFGGIDIPYIQTDAAINRGNSGGPLLNSSGELIGVNNAIITPSGAFAGIGLAVPSNLLSESLAALEEGGLGGFIGQLENPNRPVIGITSQVSVSEYPEELRGSINLPDDGAVITSVAPGSPAAEAGLQAAQFAVTAAGRTWPVGGDIITAVDGQAISTIRDLQNIVFERQPGDTVELTLWRDGQERQVEVTLVAARELTPSGQEE</sequence>
<accession>D7CW45</accession>
<protein>
    <submittedName>
        <fullName evidence="5">Peptidase S1 and S6 chymotrypsin/Hap</fullName>
    </submittedName>
</protein>
<keyword evidence="2" id="KW-0378">Hydrolase</keyword>
<dbReference type="SMART" id="SM00228">
    <property type="entry name" value="PDZ"/>
    <property type="match status" value="1"/>
</dbReference>
<dbReference type="Pfam" id="PF13365">
    <property type="entry name" value="Trypsin_2"/>
    <property type="match status" value="1"/>
</dbReference>
<dbReference type="KEGG" id="tra:Trad_1184"/>
<gene>
    <name evidence="5" type="ordered locus">Trad_1184</name>
</gene>
<name>D7CW45_TRURR</name>
<evidence type="ECO:0000256" key="3">
    <source>
        <dbReference type="SAM" id="SignalP"/>
    </source>
</evidence>
<dbReference type="Pfam" id="PF13180">
    <property type="entry name" value="PDZ_2"/>
    <property type="match status" value="1"/>
</dbReference>
<feature type="chain" id="PRO_5003094508" evidence="3">
    <location>
        <begin position="28"/>
        <end position="448"/>
    </location>
</feature>
<evidence type="ECO:0000259" key="4">
    <source>
        <dbReference type="SMART" id="SM00228"/>
    </source>
</evidence>
<evidence type="ECO:0000256" key="2">
    <source>
        <dbReference type="ARBA" id="ARBA00022801"/>
    </source>
</evidence>
<feature type="domain" description="PDZ" evidence="4">
    <location>
        <begin position="311"/>
        <end position="426"/>
    </location>
</feature>
<dbReference type="PANTHER" id="PTHR43343:SF3">
    <property type="entry name" value="PROTEASE DO-LIKE 8, CHLOROPLASTIC"/>
    <property type="match status" value="1"/>
</dbReference>
<evidence type="ECO:0000256" key="1">
    <source>
        <dbReference type="ARBA" id="ARBA00022670"/>
    </source>
</evidence>
<dbReference type="EMBL" id="CP002049">
    <property type="protein sequence ID" value="ADI14308.1"/>
    <property type="molecule type" value="Genomic_DNA"/>
</dbReference>
<dbReference type="OrthoDB" id="9758917at2"/>
<dbReference type="InterPro" id="IPR001478">
    <property type="entry name" value="PDZ"/>
</dbReference>
<dbReference type="eggNOG" id="COG0265">
    <property type="taxonomic scope" value="Bacteria"/>
</dbReference>
<dbReference type="Gene3D" id="2.30.42.10">
    <property type="match status" value="1"/>
</dbReference>
<dbReference type="PRINTS" id="PR00834">
    <property type="entry name" value="PROTEASES2C"/>
</dbReference>
<dbReference type="STRING" id="649638.Trad_1184"/>
<dbReference type="AlphaFoldDB" id="D7CW45"/>
<dbReference type="InterPro" id="IPR009003">
    <property type="entry name" value="Peptidase_S1_PA"/>
</dbReference>
<dbReference type="InterPro" id="IPR051201">
    <property type="entry name" value="Chloro_Bact_Ser_Proteases"/>
</dbReference>
<dbReference type="GO" id="GO:0004252">
    <property type="term" value="F:serine-type endopeptidase activity"/>
    <property type="evidence" value="ECO:0007669"/>
    <property type="project" value="InterPro"/>
</dbReference>
<dbReference type="Proteomes" id="UP000000379">
    <property type="component" value="Chromosome"/>
</dbReference>
<evidence type="ECO:0000313" key="6">
    <source>
        <dbReference type="Proteomes" id="UP000000379"/>
    </source>
</evidence>
<dbReference type="PANTHER" id="PTHR43343">
    <property type="entry name" value="PEPTIDASE S12"/>
    <property type="match status" value="1"/>
</dbReference>
<keyword evidence="1" id="KW-0645">Protease</keyword>
<dbReference type="InterPro" id="IPR001940">
    <property type="entry name" value="Peptidase_S1C"/>
</dbReference>
<dbReference type="GO" id="GO:0006508">
    <property type="term" value="P:proteolysis"/>
    <property type="evidence" value="ECO:0007669"/>
    <property type="project" value="UniProtKB-KW"/>
</dbReference>
<dbReference type="HOGENOM" id="CLU_020120_1_2_0"/>
<reference evidence="5 6" key="2">
    <citation type="journal article" date="2011" name="Stand. Genomic Sci.">
        <title>Complete genome sequence of Truepera radiovictrix type strain (RQ-24).</title>
        <authorList>
            <person name="Ivanova N."/>
            <person name="Rohde C."/>
            <person name="Munk C."/>
            <person name="Nolan M."/>
            <person name="Lucas S."/>
            <person name="Del Rio T.G."/>
            <person name="Tice H."/>
            <person name="Deshpande S."/>
            <person name="Cheng J.F."/>
            <person name="Tapia R."/>
            <person name="Han C."/>
            <person name="Goodwin L."/>
            <person name="Pitluck S."/>
            <person name="Liolios K."/>
            <person name="Mavromatis K."/>
            <person name="Mikhailova N."/>
            <person name="Pati A."/>
            <person name="Chen A."/>
            <person name="Palaniappan K."/>
            <person name="Land M."/>
            <person name="Hauser L."/>
            <person name="Chang Y.J."/>
            <person name="Jeffries C.D."/>
            <person name="Brambilla E."/>
            <person name="Rohde M."/>
            <person name="Goker M."/>
            <person name="Tindall B.J."/>
            <person name="Woyke T."/>
            <person name="Bristow J."/>
            <person name="Eisen J.A."/>
            <person name="Markowitz V."/>
            <person name="Hugenholtz P."/>
            <person name="Kyrpides N.C."/>
            <person name="Klenk H.P."/>
            <person name="Lapidus A."/>
        </authorList>
    </citation>
    <scope>NUCLEOTIDE SEQUENCE [LARGE SCALE GENOMIC DNA]</scope>
    <source>
        <strain evidence="6">DSM 17093 / CIP 108686 / LMG 22925 / RQ-24</strain>
    </source>
</reference>
<keyword evidence="6" id="KW-1185">Reference proteome</keyword>
<dbReference type="RefSeq" id="WP_013177679.1">
    <property type="nucleotide sequence ID" value="NC_014221.1"/>
</dbReference>
<evidence type="ECO:0000313" key="5">
    <source>
        <dbReference type="EMBL" id="ADI14308.1"/>
    </source>
</evidence>